<dbReference type="Proteomes" id="UP000605013">
    <property type="component" value="Unassembled WGS sequence"/>
</dbReference>
<evidence type="ECO:0000256" key="2">
    <source>
        <dbReference type="SAM" id="Phobius"/>
    </source>
</evidence>
<sequence>MFGQKQNKKFNYQSRFSKDENSAAKLKQSLNTSWTETRRTASKSKKGNTLFLLIGVLAVLLIVMVYLNTKIK</sequence>
<keyword evidence="4" id="KW-1185">Reference proteome</keyword>
<dbReference type="EMBL" id="JAEMEF010000016">
    <property type="protein sequence ID" value="MBL7560983.1"/>
    <property type="molecule type" value="Genomic_DNA"/>
</dbReference>
<evidence type="ECO:0000313" key="4">
    <source>
        <dbReference type="Proteomes" id="UP000605013"/>
    </source>
</evidence>
<organism evidence="3 4">
    <name type="scientific">Olleya sediminilitoris</name>
    <dbReference type="NCBI Taxonomy" id="2795739"/>
    <lineage>
        <taxon>Bacteria</taxon>
        <taxon>Pseudomonadati</taxon>
        <taxon>Bacteroidota</taxon>
        <taxon>Flavobacteriia</taxon>
        <taxon>Flavobacteriales</taxon>
        <taxon>Flavobacteriaceae</taxon>
    </lineage>
</organism>
<reference evidence="3 4" key="1">
    <citation type="submission" date="2020-12" db="EMBL/GenBank/DDBJ databases">
        <title>Olleya sediminilitoris sp. nov., isolated from a tidal flat.</title>
        <authorList>
            <person name="Park S."/>
            <person name="Yoon J.-H."/>
        </authorList>
    </citation>
    <scope>NUCLEOTIDE SEQUENCE [LARGE SCALE GENOMIC DNA]</scope>
    <source>
        <strain evidence="3 4">YSTF-M6</strain>
    </source>
</reference>
<proteinExistence type="predicted"/>
<gene>
    <name evidence="3" type="ORF">JAO71_14350</name>
</gene>
<evidence type="ECO:0000313" key="3">
    <source>
        <dbReference type="EMBL" id="MBL7560983.1"/>
    </source>
</evidence>
<feature type="region of interest" description="Disordered" evidence="1">
    <location>
        <begin position="1"/>
        <end position="44"/>
    </location>
</feature>
<evidence type="ECO:0000256" key="1">
    <source>
        <dbReference type="SAM" id="MobiDB-lite"/>
    </source>
</evidence>
<protein>
    <submittedName>
        <fullName evidence="3">Uncharacterized protein</fullName>
    </submittedName>
</protein>
<keyword evidence="2" id="KW-1133">Transmembrane helix</keyword>
<keyword evidence="2" id="KW-0812">Transmembrane</keyword>
<dbReference type="RefSeq" id="WP_028607764.1">
    <property type="nucleotide sequence ID" value="NZ_JAEMEF010000016.1"/>
</dbReference>
<name>A0ABS1WPF4_9FLAO</name>
<comment type="caution">
    <text evidence="3">The sequence shown here is derived from an EMBL/GenBank/DDBJ whole genome shotgun (WGS) entry which is preliminary data.</text>
</comment>
<accession>A0ABS1WPF4</accession>
<feature type="transmembrane region" description="Helical" evidence="2">
    <location>
        <begin position="48"/>
        <end position="67"/>
    </location>
</feature>
<keyword evidence="2" id="KW-0472">Membrane</keyword>